<evidence type="ECO:0000256" key="1">
    <source>
        <dbReference type="ARBA" id="ARBA00010641"/>
    </source>
</evidence>
<evidence type="ECO:0000256" key="2">
    <source>
        <dbReference type="ARBA" id="ARBA00023015"/>
    </source>
</evidence>
<dbReference type="PANTHER" id="PTHR43133:SF25">
    <property type="entry name" value="RNA POLYMERASE SIGMA FACTOR RFAY-RELATED"/>
    <property type="match status" value="1"/>
</dbReference>
<accession>A0A4U0RWR2</accession>
<feature type="compositionally biased region" description="Low complexity" evidence="5">
    <location>
        <begin position="252"/>
        <end position="268"/>
    </location>
</feature>
<evidence type="ECO:0000256" key="3">
    <source>
        <dbReference type="ARBA" id="ARBA00023082"/>
    </source>
</evidence>
<dbReference type="InterPro" id="IPR007627">
    <property type="entry name" value="RNA_pol_sigma70_r2"/>
</dbReference>
<evidence type="ECO:0000259" key="7">
    <source>
        <dbReference type="Pfam" id="PF08281"/>
    </source>
</evidence>
<dbReference type="InterPro" id="IPR013324">
    <property type="entry name" value="RNA_pol_sigma_r3/r4-like"/>
</dbReference>
<dbReference type="Gene3D" id="1.10.1740.10">
    <property type="match status" value="1"/>
</dbReference>
<dbReference type="GO" id="GO:0003677">
    <property type="term" value="F:DNA binding"/>
    <property type="evidence" value="ECO:0007669"/>
    <property type="project" value="InterPro"/>
</dbReference>
<keyword evidence="4" id="KW-0804">Transcription</keyword>
<evidence type="ECO:0000259" key="6">
    <source>
        <dbReference type="Pfam" id="PF04542"/>
    </source>
</evidence>
<gene>
    <name evidence="8" type="ORF">FCI23_43720</name>
</gene>
<dbReference type="Pfam" id="PF08281">
    <property type="entry name" value="Sigma70_r4_2"/>
    <property type="match status" value="1"/>
</dbReference>
<dbReference type="NCBIfam" id="TIGR02937">
    <property type="entry name" value="sigma70-ECF"/>
    <property type="match status" value="1"/>
</dbReference>
<keyword evidence="2" id="KW-0805">Transcription regulation</keyword>
<feature type="domain" description="RNA polymerase sigma-70 region 2" evidence="6">
    <location>
        <begin position="18"/>
        <end position="80"/>
    </location>
</feature>
<comment type="caution">
    <text evidence="8">The sequence shown here is derived from an EMBL/GenBank/DDBJ whole genome shotgun (WGS) entry which is preliminary data.</text>
</comment>
<evidence type="ECO:0000256" key="5">
    <source>
        <dbReference type="SAM" id="MobiDB-lite"/>
    </source>
</evidence>
<keyword evidence="9" id="KW-1185">Reference proteome</keyword>
<feature type="domain" description="RNA polymerase sigma factor 70 region 4 type 2" evidence="7">
    <location>
        <begin position="112"/>
        <end position="160"/>
    </location>
</feature>
<dbReference type="SUPFAM" id="SSF88659">
    <property type="entry name" value="Sigma3 and sigma4 domains of RNA polymerase sigma factors"/>
    <property type="match status" value="1"/>
</dbReference>
<dbReference type="Pfam" id="PF04542">
    <property type="entry name" value="Sigma70_r2"/>
    <property type="match status" value="1"/>
</dbReference>
<protein>
    <submittedName>
        <fullName evidence="8">Sigma-70 family RNA polymerase sigma factor</fullName>
    </submittedName>
</protein>
<comment type="similarity">
    <text evidence="1">Belongs to the sigma-70 factor family. ECF subfamily.</text>
</comment>
<name>A0A4U0RWR2_9ACTN</name>
<dbReference type="OrthoDB" id="3682981at2"/>
<evidence type="ECO:0000256" key="4">
    <source>
        <dbReference type="ARBA" id="ARBA00023163"/>
    </source>
</evidence>
<dbReference type="InterPro" id="IPR039425">
    <property type="entry name" value="RNA_pol_sigma-70-like"/>
</dbReference>
<dbReference type="EMBL" id="SUMC01000091">
    <property type="protein sequence ID" value="TKA00053.1"/>
    <property type="molecule type" value="Genomic_DNA"/>
</dbReference>
<dbReference type="InterPro" id="IPR013325">
    <property type="entry name" value="RNA_pol_sigma_r2"/>
</dbReference>
<dbReference type="Gene3D" id="1.10.10.10">
    <property type="entry name" value="Winged helix-like DNA-binding domain superfamily/Winged helix DNA-binding domain"/>
    <property type="match status" value="1"/>
</dbReference>
<dbReference type="InterPro" id="IPR014284">
    <property type="entry name" value="RNA_pol_sigma-70_dom"/>
</dbReference>
<evidence type="ECO:0000313" key="9">
    <source>
        <dbReference type="Proteomes" id="UP000305778"/>
    </source>
</evidence>
<proteinExistence type="inferred from homology"/>
<organism evidence="8 9">
    <name type="scientific">Actinacidiphila oryziradicis</name>
    <dbReference type="NCBI Taxonomy" id="2571141"/>
    <lineage>
        <taxon>Bacteria</taxon>
        <taxon>Bacillati</taxon>
        <taxon>Actinomycetota</taxon>
        <taxon>Actinomycetes</taxon>
        <taxon>Kitasatosporales</taxon>
        <taxon>Streptomycetaceae</taxon>
        <taxon>Actinacidiphila</taxon>
    </lineage>
</organism>
<dbReference type="InterPro" id="IPR013249">
    <property type="entry name" value="RNA_pol_sigma70_r4_t2"/>
</dbReference>
<dbReference type="InterPro" id="IPR036388">
    <property type="entry name" value="WH-like_DNA-bd_sf"/>
</dbReference>
<dbReference type="GO" id="GO:0016987">
    <property type="term" value="F:sigma factor activity"/>
    <property type="evidence" value="ECO:0007669"/>
    <property type="project" value="UniProtKB-KW"/>
</dbReference>
<dbReference type="PANTHER" id="PTHR43133">
    <property type="entry name" value="RNA POLYMERASE ECF-TYPE SIGMA FACTO"/>
    <property type="match status" value="1"/>
</dbReference>
<evidence type="ECO:0000313" key="8">
    <source>
        <dbReference type="EMBL" id="TKA00053.1"/>
    </source>
</evidence>
<dbReference type="RefSeq" id="WP_136729617.1">
    <property type="nucleotide sequence ID" value="NZ_SUMC01000091.1"/>
</dbReference>
<reference evidence="8 9" key="1">
    <citation type="submission" date="2019-04" db="EMBL/GenBank/DDBJ databases">
        <title>Streptomyces oryziradicis sp. nov., a novel actinomycete isolated from rhizosphere soil of rice (Oryza sativa L.).</title>
        <authorList>
            <person name="Li C."/>
        </authorList>
    </citation>
    <scope>NUCLEOTIDE SEQUENCE [LARGE SCALE GENOMIC DNA]</scope>
    <source>
        <strain evidence="8 9">NEAU-C40</strain>
    </source>
</reference>
<dbReference type="AlphaFoldDB" id="A0A4U0RWR2"/>
<sequence length="325" mass="34655">MTMETYRGSDERWQRMWRHREQLLKVARRRSMSREDAEDAVHEAMLRAVENPHIDDERLGAWLTTVTVRLCADRYRQVNRETEVGSLATHAIPAPATLEESVCDRAEAVWLARQSGELPARQAEALRLKSQDLDVEQVASHMGLSYRAAESLLARARRALRQSLAATFGFALWVCGRVARPRPEGGGGGLQAAVSTAATLTVLGLAVPYAGDAAGPQRTATTAKHSPRPTGSGGQPDHAGRPDRPRRGGGAVPASPSAGTSPGPRLGVPVRVRVRVPVPVPDVSMPPVSQLPRTPAVPTVPAVGGVTVTVTPPALPDVPGGSVRP</sequence>
<dbReference type="GO" id="GO:0006352">
    <property type="term" value="P:DNA-templated transcription initiation"/>
    <property type="evidence" value="ECO:0007669"/>
    <property type="project" value="InterPro"/>
</dbReference>
<dbReference type="Proteomes" id="UP000305778">
    <property type="component" value="Unassembled WGS sequence"/>
</dbReference>
<keyword evidence="3" id="KW-0731">Sigma factor</keyword>
<feature type="region of interest" description="Disordered" evidence="5">
    <location>
        <begin position="213"/>
        <end position="268"/>
    </location>
</feature>
<dbReference type="SUPFAM" id="SSF88946">
    <property type="entry name" value="Sigma2 domain of RNA polymerase sigma factors"/>
    <property type="match status" value="1"/>
</dbReference>